<dbReference type="InterPro" id="IPR017925">
    <property type="entry name" value="DHFR_CS"/>
</dbReference>
<comment type="pathway">
    <text evidence="1 7">Cofactor biosynthesis; tetrahydrofolate biosynthesis; 5,6,7,8-tetrahydrofolate from 7,8-dihydrofolate: step 1/1.</text>
</comment>
<reference evidence="10" key="1">
    <citation type="submission" date="2022-01" db="EMBL/GenBank/DDBJ databases">
        <authorList>
            <person name="Criscuolo A."/>
        </authorList>
    </citation>
    <scope>NUCLEOTIDE SEQUENCE</scope>
    <source>
        <strain evidence="10">CIP111893</strain>
    </source>
</reference>
<keyword evidence="6 7" id="KW-0560">Oxidoreductase</keyword>
<comment type="caution">
    <text evidence="10">The sequence shown here is derived from an EMBL/GenBank/DDBJ whole genome shotgun (WGS) entry which is preliminary data.</text>
</comment>
<dbReference type="InterPro" id="IPR012259">
    <property type="entry name" value="DHFR"/>
</dbReference>
<keyword evidence="11" id="KW-1185">Reference proteome</keyword>
<dbReference type="EMBL" id="CAKMMF010000009">
    <property type="protein sequence ID" value="CAH1203335.1"/>
    <property type="molecule type" value="Genomic_DNA"/>
</dbReference>
<comment type="catalytic activity">
    <reaction evidence="7">
        <text>(6S)-5,6,7,8-tetrahydrofolate + NADP(+) = 7,8-dihydrofolate + NADPH + H(+)</text>
        <dbReference type="Rhea" id="RHEA:15009"/>
        <dbReference type="ChEBI" id="CHEBI:15378"/>
        <dbReference type="ChEBI" id="CHEBI:57451"/>
        <dbReference type="ChEBI" id="CHEBI:57453"/>
        <dbReference type="ChEBI" id="CHEBI:57783"/>
        <dbReference type="ChEBI" id="CHEBI:58349"/>
        <dbReference type="EC" id="1.5.1.3"/>
    </reaction>
</comment>
<evidence type="ECO:0000256" key="3">
    <source>
        <dbReference type="ARBA" id="ARBA00012856"/>
    </source>
</evidence>
<dbReference type="Proteomes" id="UP000838686">
    <property type="component" value="Unassembled WGS sequence"/>
</dbReference>
<gene>
    <name evidence="10" type="primary">dhfrIII</name>
    <name evidence="10" type="ORF">PAECIP111893_01946</name>
</gene>
<comment type="similarity">
    <text evidence="2 7 8">Belongs to the dihydrofolate reductase family.</text>
</comment>
<dbReference type="EC" id="1.5.1.3" evidence="3 7"/>
<dbReference type="PIRSF" id="PIRSF000194">
    <property type="entry name" value="DHFR"/>
    <property type="match status" value="1"/>
</dbReference>
<proteinExistence type="inferred from homology"/>
<dbReference type="InterPro" id="IPR001796">
    <property type="entry name" value="DHFR_dom"/>
</dbReference>
<evidence type="ECO:0000256" key="2">
    <source>
        <dbReference type="ARBA" id="ARBA00009539"/>
    </source>
</evidence>
<organism evidence="10 11">
    <name type="scientific">Paenibacillus plantiphilus</name>
    <dbReference type="NCBI Taxonomy" id="2905650"/>
    <lineage>
        <taxon>Bacteria</taxon>
        <taxon>Bacillati</taxon>
        <taxon>Bacillota</taxon>
        <taxon>Bacilli</taxon>
        <taxon>Bacillales</taxon>
        <taxon>Paenibacillaceae</taxon>
        <taxon>Paenibacillus</taxon>
    </lineage>
</organism>
<evidence type="ECO:0000256" key="6">
    <source>
        <dbReference type="ARBA" id="ARBA00023002"/>
    </source>
</evidence>
<dbReference type="CDD" id="cd00209">
    <property type="entry name" value="DHFR"/>
    <property type="match status" value="1"/>
</dbReference>
<accession>A0ABM9C3N9</accession>
<evidence type="ECO:0000256" key="8">
    <source>
        <dbReference type="RuleBase" id="RU004474"/>
    </source>
</evidence>
<name>A0ABM9C3N9_9BACL</name>
<dbReference type="Pfam" id="PF00186">
    <property type="entry name" value="DHFR_1"/>
    <property type="match status" value="1"/>
</dbReference>
<dbReference type="PANTHER" id="PTHR48069">
    <property type="entry name" value="DIHYDROFOLATE REDUCTASE"/>
    <property type="match status" value="1"/>
</dbReference>
<evidence type="ECO:0000256" key="4">
    <source>
        <dbReference type="ARBA" id="ARBA00022563"/>
    </source>
</evidence>
<keyword evidence="4 7" id="KW-0554">One-carbon metabolism</keyword>
<dbReference type="PROSITE" id="PS00075">
    <property type="entry name" value="DHFR_1"/>
    <property type="match status" value="1"/>
</dbReference>
<dbReference type="GO" id="GO:0004146">
    <property type="term" value="F:dihydrofolate reductase activity"/>
    <property type="evidence" value="ECO:0007669"/>
    <property type="project" value="UniProtKB-EC"/>
</dbReference>
<keyword evidence="5 7" id="KW-0521">NADP</keyword>
<dbReference type="PRINTS" id="PR00070">
    <property type="entry name" value="DHFR"/>
</dbReference>
<dbReference type="PANTHER" id="PTHR48069:SF3">
    <property type="entry name" value="DIHYDROFOLATE REDUCTASE"/>
    <property type="match status" value="1"/>
</dbReference>
<evidence type="ECO:0000313" key="10">
    <source>
        <dbReference type="EMBL" id="CAH1203335.1"/>
    </source>
</evidence>
<comment type="function">
    <text evidence="7">Key enzyme in folate metabolism. Catalyzes an essential reaction for de novo glycine and purine synthesis, and for DNA precursor synthesis.</text>
</comment>
<dbReference type="InterPro" id="IPR024072">
    <property type="entry name" value="DHFR-like_dom_sf"/>
</dbReference>
<evidence type="ECO:0000259" key="9">
    <source>
        <dbReference type="PROSITE" id="PS51330"/>
    </source>
</evidence>
<dbReference type="PROSITE" id="PS51330">
    <property type="entry name" value="DHFR_2"/>
    <property type="match status" value="1"/>
</dbReference>
<evidence type="ECO:0000256" key="7">
    <source>
        <dbReference type="PIRNR" id="PIRNR000194"/>
    </source>
</evidence>
<protein>
    <recommendedName>
        <fullName evidence="3 7">Dihydrofolate reductase</fullName>
        <ecNumber evidence="3 7">1.5.1.3</ecNumber>
    </recommendedName>
</protein>
<feature type="domain" description="DHFR" evidence="9">
    <location>
        <begin position="4"/>
        <end position="163"/>
    </location>
</feature>
<dbReference type="RefSeq" id="WP_236340727.1">
    <property type="nucleotide sequence ID" value="NZ_CAKMMF010000009.1"/>
</dbReference>
<evidence type="ECO:0000256" key="5">
    <source>
        <dbReference type="ARBA" id="ARBA00022857"/>
    </source>
</evidence>
<dbReference type="SUPFAM" id="SSF53597">
    <property type="entry name" value="Dihydrofolate reductase-like"/>
    <property type="match status" value="1"/>
</dbReference>
<dbReference type="Gene3D" id="3.40.430.10">
    <property type="entry name" value="Dihydrofolate Reductase, subunit A"/>
    <property type="match status" value="1"/>
</dbReference>
<sequence>MASTITIIAAMAHNNVIGINNELPWKLPAEMAHFRRSTIGKTVVMGRKTYESLGRPLKDRRNIVLTRNQDWSAEGCETVHTVQETLSRLAGEGEELVIIGGEEIYKQFLAHADKLLLTEVSADIEGDAFFPAFTAEDWQLEDQVFYEKDEKNGYNFKICTYLRKTLKN</sequence>
<evidence type="ECO:0000256" key="1">
    <source>
        <dbReference type="ARBA" id="ARBA00004903"/>
    </source>
</evidence>
<evidence type="ECO:0000313" key="11">
    <source>
        <dbReference type="Proteomes" id="UP000838686"/>
    </source>
</evidence>